<proteinExistence type="predicted"/>
<feature type="region of interest" description="Disordered" evidence="1">
    <location>
        <begin position="316"/>
        <end position="336"/>
    </location>
</feature>
<name>A0A518BB95_9BACT</name>
<dbReference type="Proteomes" id="UP000317093">
    <property type="component" value="Chromosome"/>
</dbReference>
<accession>A0A518BB95</accession>
<dbReference type="KEGG" id="knv:Pan216_51440"/>
<reference evidence="2 3" key="1">
    <citation type="submission" date="2019-02" db="EMBL/GenBank/DDBJ databases">
        <title>Deep-cultivation of Planctomycetes and their phenomic and genomic characterization uncovers novel biology.</title>
        <authorList>
            <person name="Wiegand S."/>
            <person name="Jogler M."/>
            <person name="Boedeker C."/>
            <person name="Pinto D."/>
            <person name="Vollmers J."/>
            <person name="Rivas-Marin E."/>
            <person name="Kohn T."/>
            <person name="Peeters S.H."/>
            <person name="Heuer A."/>
            <person name="Rast P."/>
            <person name="Oberbeckmann S."/>
            <person name="Bunk B."/>
            <person name="Jeske O."/>
            <person name="Meyerdierks A."/>
            <person name="Storesund J.E."/>
            <person name="Kallscheuer N."/>
            <person name="Luecker S."/>
            <person name="Lage O.M."/>
            <person name="Pohl T."/>
            <person name="Merkel B.J."/>
            <person name="Hornburger P."/>
            <person name="Mueller R.-W."/>
            <person name="Bruemmer F."/>
            <person name="Labrenz M."/>
            <person name="Spormann A.M."/>
            <person name="Op den Camp H."/>
            <person name="Overmann J."/>
            <person name="Amann R."/>
            <person name="Jetten M.S.M."/>
            <person name="Mascher T."/>
            <person name="Medema M.H."/>
            <person name="Devos D.P."/>
            <person name="Kaster A.-K."/>
            <person name="Ovreas L."/>
            <person name="Rohde M."/>
            <person name="Galperin M.Y."/>
            <person name="Jogler C."/>
        </authorList>
    </citation>
    <scope>NUCLEOTIDE SEQUENCE [LARGE SCALE GENOMIC DNA]</scope>
    <source>
        <strain evidence="2 3">Pan216</strain>
    </source>
</reference>
<gene>
    <name evidence="2" type="ORF">Pan216_51440</name>
</gene>
<dbReference type="RefSeq" id="WP_419192945.1">
    <property type="nucleotide sequence ID" value="NZ_CP036279.1"/>
</dbReference>
<dbReference type="Pfam" id="PF19541">
    <property type="entry name" value="DUF6065"/>
    <property type="match status" value="1"/>
</dbReference>
<organism evidence="2 3">
    <name type="scientific">Kolteria novifilia</name>
    <dbReference type="NCBI Taxonomy" id="2527975"/>
    <lineage>
        <taxon>Bacteria</taxon>
        <taxon>Pseudomonadati</taxon>
        <taxon>Planctomycetota</taxon>
        <taxon>Planctomycetia</taxon>
        <taxon>Kolteriales</taxon>
        <taxon>Kolteriaceae</taxon>
        <taxon>Kolteria</taxon>
    </lineage>
</organism>
<evidence type="ECO:0000313" key="2">
    <source>
        <dbReference type="EMBL" id="QDU64255.1"/>
    </source>
</evidence>
<evidence type="ECO:0000256" key="1">
    <source>
        <dbReference type="SAM" id="MobiDB-lite"/>
    </source>
</evidence>
<dbReference type="InterPro" id="IPR045709">
    <property type="entry name" value="DUF6065"/>
</dbReference>
<dbReference type="EMBL" id="CP036279">
    <property type="protein sequence ID" value="QDU64255.1"/>
    <property type="molecule type" value="Genomic_DNA"/>
</dbReference>
<feature type="compositionally biased region" description="Polar residues" evidence="1">
    <location>
        <begin position="1"/>
        <end position="10"/>
    </location>
</feature>
<feature type="region of interest" description="Disordered" evidence="1">
    <location>
        <begin position="1"/>
        <end position="71"/>
    </location>
</feature>
<keyword evidence="3" id="KW-1185">Reference proteome</keyword>
<sequence>MADQQNNPPANQGGPFGNFQVIIGHTGLTASQQPGNSTPTPSVSISQMAPNQPTRPESLEPSLKLGDEGRPIAECPENTLIAYQCCDTSQPIQRAQPQRQWMDQTRDRFAYRCLPLTIANQHGWELLNPTPFRVYWDGGQAPENLHFEWPEGKPDSWITGHFGEGVLTFSLAFLFRTPVGVNLYVKGPVNRYKDGIHALEGIVETDWLTATFTMNWKLTRTNNWVEFHQDEPICHIFPIARGTIDQFEPEIRMMTDDPEMLEAFNAWSRSRSSFLKDLKVEGSEARRQGWQKEYFQGAADQGIRWSQHQTHLSVKEFADKRGQEIPRRPTPDDAGK</sequence>
<dbReference type="AlphaFoldDB" id="A0A518BB95"/>
<feature type="compositionally biased region" description="Polar residues" evidence="1">
    <location>
        <begin position="28"/>
        <end position="55"/>
    </location>
</feature>
<evidence type="ECO:0000313" key="3">
    <source>
        <dbReference type="Proteomes" id="UP000317093"/>
    </source>
</evidence>
<protein>
    <submittedName>
        <fullName evidence="2">Uncharacterized protein</fullName>
    </submittedName>
</protein>